<reference evidence="2 3" key="3">
    <citation type="journal article" date="2013" name="Rice">
        <title>Improvement of the Oryza sativa Nipponbare reference genome using next generation sequence and optical map data.</title>
        <authorList>
            <person name="Kawahara Y."/>
            <person name="de la Bastide M."/>
            <person name="Hamilton J.P."/>
            <person name="Kanamori H."/>
            <person name="McCombie W.R."/>
            <person name="Ouyang S."/>
            <person name="Schwartz D.C."/>
            <person name="Tanaka T."/>
            <person name="Wu J."/>
            <person name="Zhou S."/>
            <person name="Childs K.L."/>
            <person name="Davidson R.M."/>
            <person name="Lin H."/>
            <person name="Quesada-Ocampo L."/>
            <person name="Vaillancourt B."/>
            <person name="Sakai H."/>
            <person name="Lee S.S."/>
            <person name="Kim J."/>
            <person name="Numa H."/>
            <person name="Itoh T."/>
            <person name="Buell C.R."/>
            <person name="Matsumoto T."/>
        </authorList>
    </citation>
    <scope>NUCLEOTIDE SEQUENCE [LARGE SCALE GENOMIC DNA]</scope>
    <source>
        <strain evidence="3">cv. Nipponbare</strain>
    </source>
</reference>
<reference evidence="2 3" key="2">
    <citation type="journal article" date="2013" name="Plant Cell Physiol.">
        <title>Rice Annotation Project Database (RAP-DB): an integrative and interactive database for rice genomics.</title>
        <authorList>
            <person name="Sakai H."/>
            <person name="Lee S.S."/>
            <person name="Tanaka T."/>
            <person name="Numa H."/>
            <person name="Kim J."/>
            <person name="Kawahara Y."/>
            <person name="Wakimoto H."/>
            <person name="Yang C.C."/>
            <person name="Iwamoto M."/>
            <person name="Abe T."/>
            <person name="Yamada Y."/>
            <person name="Muto A."/>
            <person name="Inokuchi H."/>
            <person name="Ikemura T."/>
            <person name="Matsumoto T."/>
            <person name="Sasaki T."/>
            <person name="Itoh T."/>
        </authorList>
    </citation>
    <scope>NUCLEOTIDE SEQUENCE [LARGE SCALE GENOMIC DNA]</scope>
    <source>
        <strain evidence="3">cv. Nipponbare</strain>
    </source>
</reference>
<feature type="transmembrane region" description="Helical" evidence="1">
    <location>
        <begin position="26"/>
        <end position="46"/>
    </location>
</feature>
<dbReference type="SMR" id="A0A0P0XJG7"/>
<organism evidence="2 3">
    <name type="scientific">Oryza sativa subsp. japonica</name>
    <name type="common">Rice</name>
    <dbReference type="NCBI Taxonomy" id="39947"/>
    <lineage>
        <taxon>Eukaryota</taxon>
        <taxon>Viridiplantae</taxon>
        <taxon>Streptophyta</taxon>
        <taxon>Embryophyta</taxon>
        <taxon>Tracheophyta</taxon>
        <taxon>Spermatophyta</taxon>
        <taxon>Magnoliopsida</taxon>
        <taxon>Liliopsida</taxon>
        <taxon>Poales</taxon>
        <taxon>Poaceae</taxon>
        <taxon>BOP clade</taxon>
        <taxon>Oryzoideae</taxon>
        <taxon>Oryzeae</taxon>
        <taxon>Oryzinae</taxon>
        <taxon>Oryza</taxon>
        <taxon>Oryza sativa</taxon>
    </lineage>
</organism>
<keyword evidence="1" id="KW-1133">Transmembrane helix</keyword>
<dbReference type="AlphaFoldDB" id="A0A0P0XJG7"/>
<evidence type="ECO:0000256" key="1">
    <source>
        <dbReference type="SAM" id="Phobius"/>
    </source>
</evidence>
<keyword evidence="3" id="KW-1185">Reference proteome</keyword>
<protein>
    <submittedName>
        <fullName evidence="2">Os09g0283850 protein</fullName>
    </submittedName>
</protein>
<dbReference type="Gramene" id="Os09t0283850-01">
    <property type="protein sequence ID" value="Os09t0283850-01"/>
    <property type="gene ID" value="Os09g0283850"/>
</dbReference>
<keyword evidence="1" id="KW-0812">Transmembrane</keyword>
<dbReference type="PaxDb" id="39947-A0A0P0XJG7"/>
<accession>A0A0P0XJG7</accession>
<keyword evidence="1" id="KW-0472">Membrane</keyword>
<evidence type="ECO:0000313" key="2">
    <source>
        <dbReference type="EMBL" id="BAT07249.1"/>
    </source>
</evidence>
<proteinExistence type="predicted"/>
<dbReference type="EMBL" id="AP014965">
    <property type="protein sequence ID" value="BAT07249.1"/>
    <property type="molecule type" value="Genomic_DNA"/>
</dbReference>
<evidence type="ECO:0000313" key="3">
    <source>
        <dbReference type="Proteomes" id="UP000059680"/>
    </source>
</evidence>
<dbReference type="Proteomes" id="UP000059680">
    <property type="component" value="Chromosome 9"/>
</dbReference>
<sequence>MGIYKHGQKKGIYLHFLTFQIRKSPFYEYVILFILNFSMSFALQLIGCKPDMFLFAHIPLTSLIPFPLHKVW</sequence>
<gene>
    <name evidence="2" type="ordered locus">Os09g0283850</name>
    <name evidence="2" type="ORF">OSNPB_090283850</name>
</gene>
<name>A0A0P0XJG7_ORYSJ</name>
<reference evidence="3" key="1">
    <citation type="journal article" date="2005" name="Nature">
        <title>The map-based sequence of the rice genome.</title>
        <authorList>
            <consortium name="International rice genome sequencing project (IRGSP)"/>
            <person name="Matsumoto T."/>
            <person name="Wu J."/>
            <person name="Kanamori H."/>
            <person name="Katayose Y."/>
            <person name="Fujisawa M."/>
            <person name="Namiki N."/>
            <person name="Mizuno H."/>
            <person name="Yamamoto K."/>
            <person name="Antonio B.A."/>
            <person name="Baba T."/>
            <person name="Sakata K."/>
            <person name="Nagamura Y."/>
            <person name="Aoki H."/>
            <person name="Arikawa K."/>
            <person name="Arita K."/>
            <person name="Bito T."/>
            <person name="Chiden Y."/>
            <person name="Fujitsuka N."/>
            <person name="Fukunaka R."/>
            <person name="Hamada M."/>
            <person name="Harada C."/>
            <person name="Hayashi A."/>
            <person name="Hijishita S."/>
            <person name="Honda M."/>
            <person name="Hosokawa S."/>
            <person name="Ichikawa Y."/>
            <person name="Idonuma A."/>
            <person name="Iijima M."/>
            <person name="Ikeda M."/>
            <person name="Ikeno M."/>
            <person name="Ito K."/>
            <person name="Ito S."/>
            <person name="Ito T."/>
            <person name="Ito Y."/>
            <person name="Ito Y."/>
            <person name="Iwabuchi A."/>
            <person name="Kamiya K."/>
            <person name="Karasawa W."/>
            <person name="Kurita K."/>
            <person name="Katagiri S."/>
            <person name="Kikuta A."/>
            <person name="Kobayashi H."/>
            <person name="Kobayashi N."/>
            <person name="Machita K."/>
            <person name="Maehara T."/>
            <person name="Masukawa M."/>
            <person name="Mizubayashi T."/>
            <person name="Mukai Y."/>
            <person name="Nagasaki H."/>
            <person name="Nagata Y."/>
            <person name="Naito S."/>
            <person name="Nakashima M."/>
            <person name="Nakama Y."/>
            <person name="Nakamichi Y."/>
            <person name="Nakamura M."/>
            <person name="Meguro A."/>
            <person name="Negishi M."/>
            <person name="Ohta I."/>
            <person name="Ohta T."/>
            <person name="Okamoto M."/>
            <person name="Ono N."/>
            <person name="Saji S."/>
            <person name="Sakaguchi M."/>
            <person name="Sakai K."/>
            <person name="Shibata M."/>
            <person name="Shimokawa T."/>
            <person name="Song J."/>
            <person name="Takazaki Y."/>
            <person name="Terasawa K."/>
            <person name="Tsugane M."/>
            <person name="Tsuji K."/>
            <person name="Ueda S."/>
            <person name="Waki K."/>
            <person name="Yamagata H."/>
            <person name="Yamamoto M."/>
            <person name="Yamamoto S."/>
            <person name="Yamane H."/>
            <person name="Yoshiki S."/>
            <person name="Yoshihara R."/>
            <person name="Yukawa K."/>
            <person name="Zhong H."/>
            <person name="Yano M."/>
            <person name="Yuan Q."/>
            <person name="Ouyang S."/>
            <person name="Liu J."/>
            <person name="Jones K.M."/>
            <person name="Gansberger K."/>
            <person name="Moffat K."/>
            <person name="Hill J."/>
            <person name="Bera J."/>
            <person name="Fadrosh D."/>
            <person name="Jin S."/>
            <person name="Johri S."/>
            <person name="Kim M."/>
            <person name="Overton L."/>
            <person name="Reardon M."/>
            <person name="Tsitrin T."/>
            <person name="Vuong H."/>
            <person name="Weaver B."/>
            <person name="Ciecko A."/>
            <person name="Tallon L."/>
            <person name="Jackson J."/>
            <person name="Pai G."/>
            <person name="Aken S.V."/>
            <person name="Utterback T."/>
            <person name="Reidmuller S."/>
            <person name="Feldblyum T."/>
            <person name="Hsiao J."/>
            <person name="Zismann V."/>
            <person name="Iobst S."/>
            <person name="de Vazeille A.R."/>
            <person name="Buell C.R."/>
            <person name="Ying K."/>
            <person name="Li Y."/>
            <person name="Lu T."/>
            <person name="Huang Y."/>
            <person name="Zhao Q."/>
            <person name="Feng Q."/>
            <person name="Zhang L."/>
            <person name="Zhu J."/>
            <person name="Weng Q."/>
            <person name="Mu J."/>
            <person name="Lu Y."/>
            <person name="Fan D."/>
            <person name="Liu Y."/>
            <person name="Guan J."/>
            <person name="Zhang Y."/>
            <person name="Yu S."/>
            <person name="Liu X."/>
            <person name="Zhang Y."/>
            <person name="Hong G."/>
            <person name="Han B."/>
            <person name="Choisne N."/>
            <person name="Demange N."/>
            <person name="Orjeda G."/>
            <person name="Samain S."/>
            <person name="Cattolico L."/>
            <person name="Pelletier E."/>
            <person name="Couloux A."/>
            <person name="Segurens B."/>
            <person name="Wincker P."/>
            <person name="D'Hont A."/>
            <person name="Scarpelli C."/>
            <person name="Weissenbach J."/>
            <person name="Salanoubat M."/>
            <person name="Quetier F."/>
            <person name="Yu Y."/>
            <person name="Kim H.R."/>
            <person name="Rambo T."/>
            <person name="Currie J."/>
            <person name="Collura K."/>
            <person name="Luo M."/>
            <person name="Yang T."/>
            <person name="Ammiraju J.S.S."/>
            <person name="Engler F."/>
            <person name="Soderlund C."/>
            <person name="Wing R.A."/>
            <person name="Palmer L.E."/>
            <person name="de la Bastide M."/>
            <person name="Spiegel L."/>
            <person name="Nascimento L."/>
            <person name="Zutavern T."/>
            <person name="O'Shaughnessy A."/>
            <person name="Dike S."/>
            <person name="Dedhia N."/>
            <person name="Preston R."/>
            <person name="Balija V."/>
            <person name="McCombie W.R."/>
            <person name="Chow T."/>
            <person name="Chen H."/>
            <person name="Chung M."/>
            <person name="Chen C."/>
            <person name="Shaw J."/>
            <person name="Wu H."/>
            <person name="Hsiao K."/>
            <person name="Chao Y."/>
            <person name="Chu M."/>
            <person name="Cheng C."/>
            <person name="Hour A."/>
            <person name="Lee P."/>
            <person name="Lin S."/>
            <person name="Lin Y."/>
            <person name="Liou J."/>
            <person name="Liu S."/>
            <person name="Hsing Y."/>
            <person name="Raghuvanshi S."/>
            <person name="Mohanty A."/>
            <person name="Bharti A.K."/>
            <person name="Gaur A."/>
            <person name="Gupta V."/>
            <person name="Kumar D."/>
            <person name="Ravi V."/>
            <person name="Vij S."/>
            <person name="Kapur A."/>
            <person name="Khurana P."/>
            <person name="Khurana P."/>
            <person name="Khurana J.P."/>
            <person name="Tyagi A.K."/>
            <person name="Gaikwad K."/>
            <person name="Singh A."/>
            <person name="Dalal V."/>
            <person name="Srivastava S."/>
            <person name="Dixit A."/>
            <person name="Pal A.K."/>
            <person name="Ghazi I.A."/>
            <person name="Yadav M."/>
            <person name="Pandit A."/>
            <person name="Bhargava A."/>
            <person name="Sureshbabu K."/>
            <person name="Batra K."/>
            <person name="Sharma T.R."/>
            <person name="Mohapatra T."/>
            <person name="Singh N.K."/>
            <person name="Messing J."/>
            <person name="Nelson A.B."/>
            <person name="Fuks G."/>
            <person name="Kavchok S."/>
            <person name="Keizer G."/>
            <person name="Linton E."/>
            <person name="Llaca V."/>
            <person name="Song R."/>
            <person name="Tanyolac B."/>
            <person name="Young S."/>
            <person name="Ho-Il K."/>
            <person name="Hahn J.H."/>
            <person name="Sangsakoo G."/>
            <person name="Vanavichit A."/>
            <person name="de Mattos Luiz.A.T."/>
            <person name="Zimmer P.D."/>
            <person name="Malone G."/>
            <person name="Dellagostin O."/>
            <person name="de Oliveira A.C."/>
            <person name="Bevan M."/>
            <person name="Bancroft I."/>
            <person name="Minx P."/>
            <person name="Cordum H."/>
            <person name="Wilson R."/>
            <person name="Cheng Z."/>
            <person name="Jin W."/>
            <person name="Jiang J."/>
            <person name="Leong S.A."/>
            <person name="Iwama H."/>
            <person name="Gojobori T."/>
            <person name="Itoh T."/>
            <person name="Niimura Y."/>
            <person name="Fujii Y."/>
            <person name="Habara T."/>
            <person name="Sakai H."/>
            <person name="Sato Y."/>
            <person name="Wilson G."/>
            <person name="Kumar K."/>
            <person name="McCouch S."/>
            <person name="Juretic N."/>
            <person name="Hoen D."/>
            <person name="Wright S."/>
            <person name="Bruskiewich R."/>
            <person name="Bureau T."/>
            <person name="Miyao A."/>
            <person name="Hirochika H."/>
            <person name="Nishikawa T."/>
            <person name="Kadowaki K."/>
            <person name="Sugiura M."/>
            <person name="Burr B."/>
            <person name="Sasaki T."/>
        </authorList>
    </citation>
    <scope>NUCLEOTIDE SEQUENCE [LARGE SCALE GENOMIC DNA]</scope>
    <source>
        <strain evidence="3">cv. Nipponbare</strain>
    </source>
</reference>
<dbReference type="InParanoid" id="A0A0P0XJG7"/>